<evidence type="ECO:0000313" key="2">
    <source>
        <dbReference type="EMBL" id="KAJ4956870.1"/>
    </source>
</evidence>
<protein>
    <recommendedName>
        <fullName evidence="4">DUF4378 domain-containing protein</fullName>
    </recommendedName>
</protein>
<name>A0A9Q0K001_9MAGN</name>
<dbReference type="EMBL" id="JAMYWD010000011">
    <property type="protein sequence ID" value="KAJ4956870.1"/>
    <property type="molecule type" value="Genomic_DNA"/>
</dbReference>
<evidence type="ECO:0000256" key="1">
    <source>
        <dbReference type="SAM" id="MobiDB-lite"/>
    </source>
</evidence>
<feature type="region of interest" description="Disordered" evidence="1">
    <location>
        <begin position="202"/>
        <end position="317"/>
    </location>
</feature>
<dbReference type="Proteomes" id="UP001141806">
    <property type="component" value="Unassembled WGS sequence"/>
</dbReference>
<organism evidence="2 3">
    <name type="scientific">Protea cynaroides</name>
    <dbReference type="NCBI Taxonomy" id="273540"/>
    <lineage>
        <taxon>Eukaryota</taxon>
        <taxon>Viridiplantae</taxon>
        <taxon>Streptophyta</taxon>
        <taxon>Embryophyta</taxon>
        <taxon>Tracheophyta</taxon>
        <taxon>Spermatophyta</taxon>
        <taxon>Magnoliopsida</taxon>
        <taxon>Proteales</taxon>
        <taxon>Proteaceae</taxon>
        <taxon>Protea</taxon>
    </lineage>
</organism>
<accession>A0A9Q0K001</accession>
<feature type="compositionally biased region" description="Low complexity" evidence="1">
    <location>
        <begin position="202"/>
        <end position="223"/>
    </location>
</feature>
<dbReference type="PANTHER" id="PTHR33623">
    <property type="entry name" value="OS04G0572500 PROTEIN"/>
    <property type="match status" value="1"/>
</dbReference>
<sequence length="488" mass="55124">MGSLSSGLENESRTRKPFPNERRPQMLKDFLRDDLGSCSSNGFRSIPRQACCSTVRNLVEMDLKARDSNRSGRVVRSRSKAASKTISAFQKASVVVINVVKRLPFSSVKAPPQSKSQTNQGIFPRSFSRRLRRSFSKKRDKVENYDIKEIKVRVLVKDIIRWKSFRDLIEEKQQQSLDFSPSPLHIAAKTATDDADATTITTNSSISSSDSNSNSWSDSDFTSEYLQSSGGSPEYSGENEGKEGKECSVEKNMTNSNGHNTVGEDSMETATHSVEPKGDCQNVEKEQFSPVSVLDFPDEEDDDDDGGETEMPSSFHQSLANMERKKQKLMQNIRRFESLAQLEPVDLDKRIVLLEKDDSDESSEGEEQEGEDELEAKMAEEKSIELLKLVKPTSSGNLDSVLLDFFKERIMGRINEGDYKELMKVGRDWMSDDMVLDLEYNRESYVTEMDNEGGRWRKFEEEQAELAAEVERLVLGSLVDELLVDLLS</sequence>
<proteinExistence type="predicted"/>
<feature type="region of interest" description="Disordered" evidence="1">
    <location>
        <begin position="1"/>
        <end position="24"/>
    </location>
</feature>
<keyword evidence="3" id="KW-1185">Reference proteome</keyword>
<evidence type="ECO:0000313" key="3">
    <source>
        <dbReference type="Proteomes" id="UP001141806"/>
    </source>
</evidence>
<feature type="compositionally biased region" description="Basic and acidic residues" evidence="1">
    <location>
        <begin position="239"/>
        <end position="249"/>
    </location>
</feature>
<gene>
    <name evidence="2" type="ORF">NE237_013653</name>
</gene>
<dbReference type="OrthoDB" id="668456at2759"/>
<feature type="region of interest" description="Disordered" evidence="1">
    <location>
        <begin position="356"/>
        <end position="375"/>
    </location>
</feature>
<feature type="compositionally biased region" description="Acidic residues" evidence="1">
    <location>
        <begin position="357"/>
        <end position="374"/>
    </location>
</feature>
<feature type="compositionally biased region" description="Polar residues" evidence="1">
    <location>
        <begin position="251"/>
        <end position="260"/>
    </location>
</feature>
<dbReference type="PANTHER" id="PTHR33623:SF4">
    <property type="entry name" value="DUF4378 DOMAIN-CONTAINING PROTEIN"/>
    <property type="match status" value="1"/>
</dbReference>
<feature type="compositionally biased region" description="Basic and acidic residues" evidence="1">
    <location>
        <begin position="274"/>
        <end position="287"/>
    </location>
</feature>
<evidence type="ECO:0008006" key="4">
    <source>
        <dbReference type="Google" id="ProtNLM"/>
    </source>
</evidence>
<reference evidence="2" key="1">
    <citation type="journal article" date="2023" name="Plant J.">
        <title>The genome of the king protea, Protea cynaroides.</title>
        <authorList>
            <person name="Chang J."/>
            <person name="Duong T.A."/>
            <person name="Schoeman C."/>
            <person name="Ma X."/>
            <person name="Roodt D."/>
            <person name="Barker N."/>
            <person name="Li Z."/>
            <person name="Van de Peer Y."/>
            <person name="Mizrachi E."/>
        </authorList>
    </citation>
    <scope>NUCLEOTIDE SEQUENCE</scope>
    <source>
        <tissue evidence="2">Young leaves</tissue>
    </source>
</reference>
<feature type="compositionally biased region" description="Basic and acidic residues" evidence="1">
    <location>
        <begin position="10"/>
        <end position="24"/>
    </location>
</feature>
<dbReference type="AlphaFoldDB" id="A0A9Q0K001"/>
<comment type="caution">
    <text evidence="2">The sequence shown here is derived from an EMBL/GenBank/DDBJ whole genome shotgun (WGS) entry which is preliminary data.</text>
</comment>
<feature type="compositionally biased region" description="Acidic residues" evidence="1">
    <location>
        <begin position="296"/>
        <end position="308"/>
    </location>
</feature>